<name>A0A9R0Q7X3_TRITD</name>
<evidence type="ECO:0000313" key="8">
    <source>
        <dbReference type="Proteomes" id="UP000324705"/>
    </source>
</evidence>
<dbReference type="SMART" id="SM00533">
    <property type="entry name" value="MUTSd"/>
    <property type="match status" value="1"/>
</dbReference>
<feature type="compositionally biased region" description="Basic and acidic residues" evidence="5">
    <location>
        <begin position="733"/>
        <end position="742"/>
    </location>
</feature>
<dbReference type="GO" id="GO:0005524">
    <property type="term" value="F:ATP binding"/>
    <property type="evidence" value="ECO:0007669"/>
    <property type="project" value="UniProtKB-KW"/>
</dbReference>
<dbReference type="EMBL" id="LT934111">
    <property type="protein sequence ID" value="VAH05206.1"/>
    <property type="molecule type" value="Genomic_DNA"/>
</dbReference>
<reference evidence="7 8" key="1">
    <citation type="submission" date="2017-09" db="EMBL/GenBank/DDBJ databases">
        <authorList>
            <consortium name="International Durum Wheat Genome Sequencing Consortium (IDWGSC)"/>
            <person name="Milanesi L."/>
        </authorList>
    </citation>
    <scope>NUCLEOTIDE SEQUENCE [LARGE SCALE GENOMIC DNA]</scope>
    <source>
        <strain evidence="8">cv. Svevo</strain>
    </source>
</reference>
<dbReference type="GO" id="GO:0004519">
    <property type="term" value="F:endonuclease activity"/>
    <property type="evidence" value="ECO:0007669"/>
    <property type="project" value="InterPro"/>
</dbReference>
<evidence type="ECO:0000256" key="4">
    <source>
        <dbReference type="SAM" id="Coils"/>
    </source>
</evidence>
<dbReference type="PIRSF" id="PIRSF005814">
    <property type="entry name" value="MutS_YshD"/>
    <property type="match status" value="1"/>
</dbReference>
<dbReference type="GO" id="GO:0030983">
    <property type="term" value="F:mismatched DNA binding"/>
    <property type="evidence" value="ECO:0007669"/>
    <property type="project" value="InterPro"/>
</dbReference>
<dbReference type="Pfam" id="PF20297">
    <property type="entry name" value="MSSS"/>
    <property type="match status" value="1"/>
</dbReference>
<dbReference type="InterPro" id="IPR007696">
    <property type="entry name" value="DNA_mismatch_repair_MutS_core"/>
</dbReference>
<organism evidence="7 8">
    <name type="scientific">Triticum turgidum subsp. durum</name>
    <name type="common">Durum wheat</name>
    <name type="synonym">Triticum durum</name>
    <dbReference type="NCBI Taxonomy" id="4567"/>
    <lineage>
        <taxon>Eukaryota</taxon>
        <taxon>Viridiplantae</taxon>
        <taxon>Streptophyta</taxon>
        <taxon>Embryophyta</taxon>
        <taxon>Tracheophyta</taxon>
        <taxon>Spermatophyta</taxon>
        <taxon>Magnoliopsida</taxon>
        <taxon>Liliopsida</taxon>
        <taxon>Poales</taxon>
        <taxon>Poaceae</taxon>
        <taxon>BOP clade</taxon>
        <taxon>Pooideae</taxon>
        <taxon>Triticodae</taxon>
        <taxon>Triticeae</taxon>
        <taxon>Triticinae</taxon>
        <taxon>Triticum</taxon>
    </lineage>
</organism>
<dbReference type="SMART" id="SM00534">
    <property type="entry name" value="MUTSac"/>
    <property type="match status" value="1"/>
</dbReference>
<dbReference type="GO" id="GO:0006298">
    <property type="term" value="P:mismatch repair"/>
    <property type="evidence" value="ECO:0007669"/>
    <property type="project" value="InterPro"/>
</dbReference>
<dbReference type="FunFam" id="3.40.50.300:FF:001241">
    <property type="entry name" value="Endonuclease MutS2 isoform X1"/>
    <property type="match status" value="1"/>
</dbReference>
<gene>
    <name evidence="7" type="ORF">TRITD_1Av1G117540</name>
</gene>
<dbReference type="SUPFAM" id="SSF52540">
    <property type="entry name" value="P-loop containing nucleoside triphosphate hydrolases"/>
    <property type="match status" value="1"/>
</dbReference>
<feature type="domain" description="DNA mismatch repair proteins mutS family" evidence="6">
    <location>
        <begin position="532"/>
        <end position="548"/>
    </location>
</feature>
<feature type="compositionally biased region" description="Polar residues" evidence="5">
    <location>
        <begin position="746"/>
        <end position="758"/>
    </location>
</feature>
<evidence type="ECO:0000256" key="3">
    <source>
        <dbReference type="ARBA" id="ARBA00023125"/>
    </source>
</evidence>
<keyword evidence="8" id="KW-1185">Reference proteome</keyword>
<dbReference type="GO" id="GO:0045910">
    <property type="term" value="P:negative regulation of DNA recombination"/>
    <property type="evidence" value="ECO:0007669"/>
    <property type="project" value="InterPro"/>
</dbReference>
<dbReference type="InterPro" id="IPR045076">
    <property type="entry name" value="MutS"/>
</dbReference>
<dbReference type="PROSITE" id="PS00486">
    <property type="entry name" value="DNA_MISMATCH_REPAIR_2"/>
    <property type="match status" value="1"/>
</dbReference>
<dbReference type="Gramene" id="TRITD1Av1G117540.2">
    <property type="protein sequence ID" value="TRITD1Av1G117540.2"/>
    <property type="gene ID" value="TRITD1Av1G117540"/>
</dbReference>
<keyword evidence="4" id="KW-0175">Coiled coil</keyword>
<dbReference type="InterPro" id="IPR027417">
    <property type="entry name" value="P-loop_NTPase"/>
</dbReference>
<dbReference type="InterPro" id="IPR005747">
    <property type="entry name" value="MutS2"/>
</dbReference>
<dbReference type="InterPro" id="IPR046893">
    <property type="entry name" value="MSSS"/>
</dbReference>
<sequence>MLRLSASFSLLYPPSLSPSVSHPRPRRLRALVVAASASPSARSLRLLEWGKVCRAVASFAGTAHGREATEQLWGVESVSYERSWKLLRETEAAVRLLGSSGGALDFSGLDTVVESAINCVSGGSVIKGQEAMAVVSLMLFVESLQVTIKAAMKQDEDSYNLLLPLTETILDAVVSKSLVKSIQDVIDDDGSVKDTASPELRRYRDQVQALESRLCQLMDKLIRNADNEASLSEVSIVNGRCCIKITGDKSSSFDGLLLSSGSDAGSMIEPIVAVPLNDELQGARALVVRAELEALSKLTDKILLELDNIQILMQETVTLDKVTARARYSIAYDGTLPDLYLPNIEHGIVNAAKDEPASTTSSAQLTKRPWKLFIPNAYHPLLLQQHQENLRRTKKDVASATAEIRRRRIYGQDITEEDQLASELDFMKIRVSELERNHPIPVDFMIAEETTVLVITGPNTGGKTISLKTVGLASLMAKIGLYILASEPVKIPWFDAVYADIGDEQSLTQSLSTFSGHLKQIGAIRAQSTSQSLVLLDEVGAGTNPLEGAALGMSLLESFAEAGSFLTLATTHHGELKTLKYSNDSFENACVEFDEENLKPTFRILWGIPGRSNAINIAERLGLPLDIIESSRQLLGTAGAEINALIMDMEKFKQEYHEQLQQAQHYLMQSKELHNDLEVAQKSIVDHSTAQRKRKSRVVSEYAVMARSIIHKKFQQYRESAVAQRVLEEEKAAEKAKSEGAKSPEPSSTSALKKTQNTNSITVAEANDEDGGIPEVGDLVYVPKLKNQATVVKIDSSKNEVQVQAGMMKLKLKLKDVKVQKQKTSR</sequence>
<dbReference type="PANTHER" id="PTHR48466">
    <property type="entry name" value="OS10G0509000 PROTEIN-RELATED"/>
    <property type="match status" value="1"/>
</dbReference>
<dbReference type="GO" id="GO:0016887">
    <property type="term" value="F:ATP hydrolysis activity"/>
    <property type="evidence" value="ECO:0007669"/>
    <property type="project" value="InterPro"/>
</dbReference>
<dbReference type="PANTHER" id="PTHR48466:SF2">
    <property type="entry name" value="OS10G0509000 PROTEIN"/>
    <property type="match status" value="1"/>
</dbReference>
<dbReference type="InterPro" id="IPR036187">
    <property type="entry name" value="DNA_mismatch_repair_MutS_sf"/>
</dbReference>
<keyword evidence="2" id="KW-0067">ATP-binding</keyword>
<evidence type="ECO:0000259" key="6">
    <source>
        <dbReference type="PROSITE" id="PS00486"/>
    </source>
</evidence>
<evidence type="ECO:0000256" key="5">
    <source>
        <dbReference type="SAM" id="MobiDB-lite"/>
    </source>
</evidence>
<feature type="coiled-coil region" evidence="4">
    <location>
        <begin position="383"/>
        <end position="437"/>
    </location>
</feature>
<accession>A0A9R0Q7X3</accession>
<dbReference type="Gene3D" id="3.40.50.300">
    <property type="entry name" value="P-loop containing nucleotide triphosphate hydrolases"/>
    <property type="match status" value="1"/>
</dbReference>
<dbReference type="SUPFAM" id="SSF48334">
    <property type="entry name" value="DNA repair protein MutS, domain III"/>
    <property type="match status" value="1"/>
</dbReference>
<evidence type="ECO:0000256" key="2">
    <source>
        <dbReference type="ARBA" id="ARBA00022840"/>
    </source>
</evidence>
<proteinExistence type="predicted"/>
<feature type="region of interest" description="Disordered" evidence="5">
    <location>
        <begin position="733"/>
        <end position="758"/>
    </location>
</feature>
<keyword evidence="1" id="KW-0547">Nucleotide-binding</keyword>
<protein>
    <recommendedName>
        <fullName evidence="6">DNA mismatch repair proteins mutS family domain-containing protein</fullName>
    </recommendedName>
</protein>
<dbReference type="Proteomes" id="UP000324705">
    <property type="component" value="Chromosome 1A"/>
</dbReference>
<keyword evidence="3" id="KW-0238">DNA-binding</keyword>
<dbReference type="InterPro" id="IPR000432">
    <property type="entry name" value="DNA_mismatch_repair_MutS_C"/>
</dbReference>
<evidence type="ECO:0000256" key="1">
    <source>
        <dbReference type="ARBA" id="ARBA00022741"/>
    </source>
</evidence>
<evidence type="ECO:0000313" key="7">
    <source>
        <dbReference type="EMBL" id="VAH05206.1"/>
    </source>
</evidence>
<dbReference type="NCBIfam" id="TIGR01069">
    <property type="entry name" value="mutS2"/>
    <property type="match status" value="1"/>
</dbReference>
<dbReference type="Pfam" id="PF00488">
    <property type="entry name" value="MutS_V"/>
    <property type="match status" value="1"/>
</dbReference>
<dbReference type="GO" id="GO:0140664">
    <property type="term" value="F:ATP-dependent DNA damage sensor activity"/>
    <property type="evidence" value="ECO:0007669"/>
    <property type="project" value="InterPro"/>
</dbReference>
<dbReference type="AlphaFoldDB" id="A0A9R0Q7X3"/>